<keyword evidence="2" id="KW-1185">Reference proteome</keyword>
<dbReference type="EMBL" id="JAEAOA010002129">
    <property type="protein sequence ID" value="KAK3596742.1"/>
    <property type="molecule type" value="Genomic_DNA"/>
</dbReference>
<sequence length="126" mass="14202">MTTQRSGDESTQENDAEFHFYNYEQHLYGSDKCLNMSQLLFSLPNTSAFWVTIYIGNEFSRVSSPFGDVYELCSNCLFALTRQSDSQGTVNEDIYIGLKRIIRNFPAGDGNGVSGAVFIWACPWKA</sequence>
<evidence type="ECO:0000313" key="1">
    <source>
        <dbReference type="EMBL" id="KAK3596742.1"/>
    </source>
</evidence>
<evidence type="ECO:0000313" key="2">
    <source>
        <dbReference type="Proteomes" id="UP001195483"/>
    </source>
</evidence>
<reference evidence="1" key="1">
    <citation type="journal article" date="2021" name="Genome Biol. Evol.">
        <title>A High-Quality Reference Genome for a Parasitic Bivalve with Doubly Uniparental Inheritance (Bivalvia: Unionida).</title>
        <authorList>
            <person name="Smith C.H."/>
        </authorList>
    </citation>
    <scope>NUCLEOTIDE SEQUENCE</scope>
    <source>
        <strain evidence="1">CHS0354</strain>
    </source>
</reference>
<reference evidence="1" key="3">
    <citation type="submission" date="2023-05" db="EMBL/GenBank/DDBJ databases">
        <authorList>
            <person name="Smith C.H."/>
        </authorList>
    </citation>
    <scope>NUCLEOTIDE SEQUENCE</scope>
    <source>
        <strain evidence="1">CHS0354</strain>
        <tissue evidence="1">Mantle</tissue>
    </source>
</reference>
<comment type="caution">
    <text evidence="1">The sequence shown here is derived from an EMBL/GenBank/DDBJ whole genome shotgun (WGS) entry which is preliminary data.</text>
</comment>
<reference evidence="1" key="2">
    <citation type="journal article" date="2021" name="Genome Biol. Evol.">
        <title>Developing a high-quality reference genome for a parasitic bivalve with doubly uniparental inheritance (Bivalvia: Unionida).</title>
        <authorList>
            <person name="Smith C.H."/>
        </authorList>
    </citation>
    <scope>NUCLEOTIDE SEQUENCE</scope>
    <source>
        <strain evidence="1">CHS0354</strain>
        <tissue evidence="1">Mantle</tissue>
    </source>
</reference>
<name>A0AAE0SRJ6_9BIVA</name>
<dbReference type="Proteomes" id="UP001195483">
    <property type="component" value="Unassembled WGS sequence"/>
</dbReference>
<accession>A0AAE0SRJ6</accession>
<protein>
    <submittedName>
        <fullName evidence="1">Uncharacterized protein</fullName>
    </submittedName>
</protein>
<dbReference type="AlphaFoldDB" id="A0AAE0SRJ6"/>
<proteinExistence type="predicted"/>
<gene>
    <name evidence="1" type="ORF">CHS0354_036366</name>
</gene>
<organism evidence="1 2">
    <name type="scientific">Potamilus streckersoni</name>
    <dbReference type="NCBI Taxonomy" id="2493646"/>
    <lineage>
        <taxon>Eukaryota</taxon>
        <taxon>Metazoa</taxon>
        <taxon>Spiralia</taxon>
        <taxon>Lophotrochozoa</taxon>
        <taxon>Mollusca</taxon>
        <taxon>Bivalvia</taxon>
        <taxon>Autobranchia</taxon>
        <taxon>Heteroconchia</taxon>
        <taxon>Palaeoheterodonta</taxon>
        <taxon>Unionida</taxon>
        <taxon>Unionoidea</taxon>
        <taxon>Unionidae</taxon>
        <taxon>Ambleminae</taxon>
        <taxon>Lampsilini</taxon>
        <taxon>Potamilus</taxon>
    </lineage>
</organism>